<dbReference type="InterPro" id="IPR051052">
    <property type="entry name" value="Diverse_substrate_MTase"/>
</dbReference>
<evidence type="ECO:0000259" key="4">
    <source>
        <dbReference type="Pfam" id="PF08241"/>
    </source>
</evidence>
<comment type="caution">
    <text evidence="5">The sequence shown here is derived from an EMBL/GenBank/DDBJ whole genome shotgun (WGS) entry which is preliminary data.</text>
</comment>
<dbReference type="CDD" id="cd02440">
    <property type="entry name" value="AdoMet_MTases"/>
    <property type="match status" value="1"/>
</dbReference>
<dbReference type="GO" id="GO:0032259">
    <property type="term" value="P:methylation"/>
    <property type="evidence" value="ECO:0007669"/>
    <property type="project" value="UniProtKB-KW"/>
</dbReference>
<dbReference type="InterPro" id="IPR029063">
    <property type="entry name" value="SAM-dependent_MTases_sf"/>
</dbReference>
<dbReference type="GO" id="GO:0008757">
    <property type="term" value="F:S-adenosylmethionine-dependent methyltransferase activity"/>
    <property type="evidence" value="ECO:0007669"/>
    <property type="project" value="InterPro"/>
</dbReference>
<reference evidence="5 6" key="1">
    <citation type="submission" date="2018-06" db="EMBL/GenBank/DDBJ databases">
        <title>Whole genome sequencing of Candida tropicalis (genome annotated by CSBL at Korea University).</title>
        <authorList>
            <person name="Ahn J."/>
        </authorList>
    </citation>
    <scope>NUCLEOTIDE SEQUENCE [LARGE SCALE GENOMIC DNA]</scope>
    <source>
        <strain evidence="5 6">ATCC 20962</strain>
    </source>
</reference>
<evidence type="ECO:0000256" key="2">
    <source>
        <dbReference type="ARBA" id="ARBA00022603"/>
    </source>
</evidence>
<proteinExistence type="inferred from homology"/>
<protein>
    <submittedName>
        <fullName evidence="5">Putative S-adenosylmethionine-dependent methyltransferase CRG1</fullName>
    </submittedName>
</protein>
<dbReference type="PANTHER" id="PTHR44942:SF4">
    <property type="entry name" value="METHYLTRANSFERASE TYPE 11 DOMAIN-CONTAINING PROTEIN"/>
    <property type="match status" value="1"/>
</dbReference>
<dbReference type="OrthoDB" id="10027013at2759"/>
<dbReference type="EMBL" id="QLNQ01000024">
    <property type="protein sequence ID" value="RCK63009.1"/>
    <property type="molecule type" value="Genomic_DNA"/>
</dbReference>
<keyword evidence="2 5" id="KW-0489">Methyltransferase</keyword>
<dbReference type="Pfam" id="PF08241">
    <property type="entry name" value="Methyltransf_11"/>
    <property type="match status" value="1"/>
</dbReference>
<organism evidence="5 6">
    <name type="scientific">Candida viswanathii</name>
    <dbReference type="NCBI Taxonomy" id="5486"/>
    <lineage>
        <taxon>Eukaryota</taxon>
        <taxon>Fungi</taxon>
        <taxon>Dikarya</taxon>
        <taxon>Ascomycota</taxon>
        <taxon>Saccharomycotina</taxon>
        <taxon>Pichiomycetes</taxon>
        <taxon>Debaryomycetaceae</taxon>
        <taxon>Candida/Lodderomyces clade</taxon>
        <taxon>Candida</taxon>
    </lineage>
</organism>
<evidence type="ECO:0000313" key="5">
    <source>
        <dbReference type="EMBL" id="RCK63009.1"/>
    </source>
</evidence>
<sequence length="311" mass="35616">MSTFSKTNFKSLNYNSFRPHYPASLYQILTKYIQQQIPVANTIDLGCGTGVATYPLLNISQNVVGLDLSPNMVDTANSLISKNLAELGISDTSRIKFIRGAVEDFVKESDEISVYDLITAAQCIHWFQDYELFFAKCHQLLKPGGVLAYFYYIDPVIVDFTGPSKGDKQEVIKKAYEVYHKYVYNDDRYIGPCWEQPGRDILKHFCVAVNEAVPKDLYGDVTINTFKPTADKPYADEETDLDLKKVDLPLSGYIDYISTYSGYHNYKEKHNNHDLLHDEFLLELLEVTGWDLNETKVDLVWNTGYTFIRNK</sequence>
<gene>
    <name evidence="5" type="primary">CRG1_2</name>
    <name evidence="5" type="ORF">Cantr_09965</name>
</gene>
<dbReference type="SUPFAM" id="SSF53335">
    <property type="entry name" value="S-adenosyl-L-methionine-dependent methyltransferases"/>
    <property type="match status" value="1"/>
</dbReference>
<evidence type="ECO:0000256" key="3">
    <source>
        <dbReference type="ARBA" id="ARBA00022679"/>
    </source>
</evidence>
<dbReference type="PANTHER" id="PTHR44942">
    <property type="entry name" value="METHYLTRANSF_11 DOMAIN-CONTAINING PROTEIN"/>
    <property type="match status" value="1"/>
</dbReference>
<feature type="domain" description="Methyltransferase type 11" evidence="4">
    <location>
        <begin position="44"/>
        <end position="148"/>
    </location>
</feature>
<dbReference type="STRING" id="5486.A0A367YBM9"/>
<accession>A0A367YBM9</accession>
<keyword evidence="6" id="KW-1185">Reference proteome</keyword>
<dbReference type="AlphaFoldDB" id="A0A367YBM9"/>
<comment type="similarity">
    <text evidence="1">Belongs to the methyltransferase superfamily.</text>
</comment>
<dbReference type="Gene3D" id="3.40.50.150">
    <property type="entry name" value="Vaccinia Virus protein VP39"/>
    <property type="match status" value="1"/>
</dbReference>
<dbReference type="InterPro" id="IPR013216">
    <property type="entry name" value="Methyltransf_11"/>
</dbReference>
<keyword evidence="3 5" id="KW-0808">Transferase</keyword>
<name>A0A367YBM9_9ASCO</name>
<evidence type="ECO:0000256" key="1">
    <source>
        <dbReference type="ARBA" id="ARBA00008361"/>
    </source>
</evidence>
<dbReference type="Proteomes" id="UP000253472">
    <property type="component" value="Unassembled WGS sequence"/>
</dbReference>
<evidence type="ECO:0000313" key="6">
    <source>
        <dbReference type="Proteomes" id="UP000253472"/>
    </source>
</evidence>